<dbReference type="Pfam" id="PF16220">
    <property type="entry name" value="DUF4880"/>
    <property type="match status" value="1"/>
</dbReference>
<dbReference type="AlphaFoldDB" id="A0A4R6DU16"/>
<dbReference type="Proteomes" id="UP000295129">
    <property type="component" value="Unassembled WGS sequence"/>
</dbReference>
<accession>A0A4R6DU16</accession>
<dbReference type="PANTHER" id="PTHR30273">
    <property type="entry name" value="PERIPLASMIC SIGNAL SENSOR AND SIGMA FACTOR ACTIVATOR FECR-RELATED"/>
    <property type="match status" value="1"/>
</dbReference>
<sequence length="326" mass="35595">MSAAMNTAAARDEDQVRKEAVAWYARLCSGEATEAEHRAWSRWHQAHPDNQRAWRRIEAFAGLVRQVPAAVATPTLRAATQSRRTLLKSVVLLASGGALGWLGYRQAPWPTWQADYRTATGEQRALVLADGSQLRLNTASAVDVVFDGHLRLLQLHAGEILVSTAKGATPDPRPFVVQTAHGRVRALGTRFLVRREAGYTQVSVLEAAVEITHDSSPPRRLQAGEQLRFDGAGISASQPADANDAAWSEGSVIADDWPLERLVAELGRYRSGRLACDPAVAQLRVSGAFPVADTERALAVLEKSLPLRVERFTRYWVTLKAARPAG</sequence>
<keyword evidence="4" id="KW-1185">Reference proteome</keyword>
<feature type="domain" description="FecR protein" evidence="1">
    <location>
        <begin position="115"/>
        <end position="210"/>
    </location>
</feature>
<dbReference type="Pfam" id="PF04773">
    <property type="entry name" value="FecR"/>
    <property type="match status" value="1"/>
</dbReference>
<dbReference type="InterPro" id="IPR006860">
    <property type="entry name" value="FecR"/>
</dbReference>
<dbReference type="InterPro" id="IPR032623">
    <property type="entry name" value="FecR_N"/>
</dbReference>
<dbReference type="PIRSF" id="PIRSF018266">
    <property type="entry name" value="FecR"/>
    <property type="match status" value="1"/>
</dbReference>
<dbReference type="EMBL" id="SNVV01000016">
    <property type="protein sequence ID" value="TDN48174.1"/>
    <property type="molecule type" value="Genomic_DNA"/>
</dbReference>
<dbReference type="GO" id="GO:0016989">
    <property type="term" value="F:sigma factor antagonist activity"/>
    <property type="evidence" value="ECO:0007669"/>
    <property type="project" value="TreeGrafter"/>
</dbReference>
<evidence type="ECO:0000313" key="3">
    <source>
        <dbReference type="EMBL" id="TDN48174.1"/>
    </source>
</evidence>
<gene>
    <name evidence="3" type="ORF">C7389_11679</name>
</gene>
<evidence type="ECO:0000259" key="1">
    <source>
        <dbReference type="Pfam" id="PF04773"/>
    </source>
</evidence>
<dbReference type="Gene3D" id="2.60.120.1440">
    <property type="match status" value="1"/>
</dbReference>
<dbReference type="PANTHER" id="PTHR30273:SF2">
    <property type="entry name" value="PROTEIN FECR"/>
    <property type="match status" value="1"/>
</dbReference>
<organism evidence="3 4">
    <name type="scientific">Azoarcus indigens</name>
    <dbReference type="NCBI Taxonomy" id="29545"/>
    <lineage>
        <taxon>Bacteria</taxon>
        <taxon>Pseudomonadati</taxon>
        <taxon>Pseudomonadota</taxon>
        <taxon>Betaproteobacteria</taxon>
        <taxon>Rhodocyclales</taxon>
        <taxon>Zoogloeaceae</taxon>
        <taxon>Azoarcus</taxon>
    </lineage>
</organism>
<feature type="domain" description="FecR N-terminal" evidence="2">
    <location>
        <begin position="18"/>
        <end position="59"/>
    </location>
</feature>
<reference evidence="3 4" key="1">
    <citation type="submission" date="2019-03" db="EMBL/GenBank/DDBJ databases">
        <title>Genomic Encyclopedia of Type Strains, Phase IV (KMG-IV): sequencing the most valuable type-strain genomes for metagenomic binning, comparative biology and taxonomic classification.</title>
        <authorList>
            <person name="Goeker M."/>
        </authorList>
    </citation>
    <scope>NUCLEOTIDE SEQUENCE [LARGE SCALE GENOMIC DNA]</scope>
    <source>
        <strain evidence="3 4">DSM 12121</strain>
    </source>
</reference>
<evidence type="ECO:0000313" key="4">
    <source>
        <dbReference type="Proteomes" id="UP000295129"/>
    </source>
</evidence>
<evidence type="ECO:0000259" key="2">
    <source>
        <dbReference type="Pfam" id="PF16220"/>
    </source>
</evidence>
<protein>
    <submittedName>
        <fullName evidence="3">FecR family protein</fullName>
    </submittedName>
</protein>
<proteinExistence type="predicted"/>
<comment type="caution">
    <text evidence="3">The sequence shown here is derived from an EMBL/GenBank/DDBJ whole genome shotgun (WGS) entry which is preliminary data.</text>
</comment>
<name>A0A4R6DU16_9RHOO</name>
<dbReference type="InterPro" id="IPR012373">
    <property type="entry name" value="Ferrdict_sens_TM"/>
</dbReference>